<evidence type="ECO:0000313" key="1">
    <source>
        <dbReference type="EMBL" id="RNA26266.1"/>
    </source>
</evidence>
<sequence length="130" mass="15071">MYPYFGTKKSAQEHLSLTFADNDWSCKQATVNLSGEWELSTCSCKDWLKNYKYDHVIAVRSRLSKFLSTKCDLGISVMKNLSRANIKESVSKRPESLFHSLKLLKQISMYYDYNLENLSGILRDRESKKA</sequence>
<protein>
    <submittedName>
        <fullName evidence="1">Uncharacterized protein</fullName>
    </submittedName>
</protein>
<evidence type="ECO:0000313" key="2">
    <source>
        <dbReference type="Proteomes" id="UP000276133"/>
    </source>
</evidence>
<comment type="caution">
    <text evidence="1">The sequence shown here is derived from an EMBL/GenBank/DDBJ whole genome shotgun (WGS) entry which is preliminary data.</text>
</comment>
<keyword evidence="2" id="KW-1185">Reference proteome</keyword>
<dbReference type="EMBL" id="REGN01002767">
    <property type="protein sequence ID" value="RNA26266.1"/>
    <property type="molecule type" value="Genomic_DNA"/>
</dbReference>
<reference evidence="1 2" key="1">
    <citation type="journal article" date="2018" name="Sci. Rep.">
        <title>Genomic signatures of local adaptation to the degree of environmental predictability in rotifers.</title>
        <authorList>
            <person name="Franch-Gras L."/>
            <person name="Hahn C."/>
            <person name="Garcia-Roger E.M."/>
            <person name="Carmona M.J."/>
            <person name="Serra M."/>
            <person name="Gomez A."/>
        </authorList>
    </citation>
    <scope>NUCLEOTIDE SEQUENCE [LARGE SCALE GENOMIC DNA]</scope>
    <source>
        <strain evidence="1">HYR1</strain>
    </source>
</reference>
<name>A0A3M7RRT1_BRAPC</name>
<gene>
    <name evidence="1" type="ORF">BpHYR1_025119</name>
</gene>
<proteinExistence type="predicted"/>
<dbReference type="Proteomes" id="UP000276133">
    <property type="component" value="Unassembled WGS sequence"/>
</dbReference>
<dbReference type="AlphaFoldDB" id="A0A3M7RRT1"/>
<accession>A0A3M7RRT1</accession>
<organism evidence="1 2">
    <name type="scientific">Brachionus plicatilis</name>
    <name type="common">Marine rotifer</name>
    <name type="synonym">Brachionus muelleri</name>
    <dbReference type="NCBI Taxonomy" id="10195"/>
    <lineage>
        <taxon>Eukaryota</taxon>
        <taxon>Metazoa</taxon>
        <taxon>Spiralia</taxon>
        <taxon>Gnathifera</taxon>
        <taxon>Rotifera</taxon>
        <taxon>Eurotatoria</taxon>
        <taxon>Monogononta</taxon>
        <taxon>Pseudotrocha</taxon>
        <taxon>Ploima</taxon>
        <taxon>Brachionidae</taxon>
        <taxon>Brachionus</taxon>
    </lineage>
</organism>